<dbReference type="GeneID" id="94826271"/>
<keyword evidence="1" id="KW-0812">Transmembrane</keyword>
<dbReference type="VEuPathDB" id="TrichDB:TRFO_03869"/>
<name>A0A1J4KKJ4_9EUKA</name>
<keyword evidence="1" id="KW-0472">Membrane</keyword>
<keyword evidence="1" id="KW-1133">Transmembrane helix</keyword>
<gene>
    <name evidence="2" type="ORF">TRFO_03869</name>
</gene>
<evidence type="ECO:0000256" key="1">
    <source>
        <dbReference type="SAM" id="Phobius"/>
    </source>
</evidence>
<protein>
    <submittedName>
        <fullName evidence="2">Uncharacterized protein</fullName>
    </submittedName>
</protein>
<dbReference type="Proteomes" id="UP000179807">
    <property type="component" value="Unassembled WGS sequence"/>
</dbReference>
<dbReference type="RefSeq" id="XP_068364794.1">
    <property type="nucleotide sequence ID" value="XM_068491567.1"/>
</dbReference>
<organism evidence="2 3">
    <name type="scientific">Tritrichomonas foetus</name>
    <dbReference type="NCBI Taxonomy" id="1144522"/>
    <lineage>
        <taxon>Eukaryota</taxon>
        <taxon>Metamonada</taxon>
        <taxon>Parabasalia</taxon>
        <taxon>Tritrichomonadida</taxon>
        <taxon>Tritrichomonadidae</taxon>
        <taxon>Tritrichomonas</taxon>
    </lineage>
</organism>
<dbReference type="AlphaFoldDB" id="A0A1J4KKJ4"/>
<evidence type="ECO:0000313" key="2">
    <source>
        <dbReference type="EMBL" id="OHT11658.1"/>
    </source>
</evidence>
<keyword evidence="3" id="KW-1185">Reference proteome</keyword>
<reference evidence="2" key="1">
    <citation type="submission" date="2016-10" db="EMBL/GenBank/DDBJ databases">
        <authorList>
            <person name="Benchimol M."/>
            <person name="Almeida L.G."/>
            <person name="Vasconcelos A.T."/>
            <person name="Perreira-Neves A."/>
            <person name="Rosa I.A."/>
            <person name="Tasca T."/>
            <person name="Bogo M.R."/>
            <person name="de Souza W."/>
        </authorList>
    </citation>
    <scope>NUCLEOTIDE SEQUENCE [LARGE SCALE GENOMIC DNA]</scope>
    <source>
        <strain evidence="2">K</strain>
    </source>
</reference>
<proteinExistence type="predicted"/>
<sequence>MNQYLVILIVIIILNVYKFLEFPFFFMTAKSDKKYIRCLNRMKSIVDLYESGTISVSLEEISGLIDRLKPEDFALYGNRICHILIDIAQHEKFNPHDETNHDTNFNHIHVKRPHSFNSFQKIVDKKGKREKFKEYTPKDQYDKLYHFKKRNENPNKYDEKSDNLTISEDINQQKLNKDYNIRIMKDRYLRMCHEEMNHDYYPTFPKWIPTFDPSEYE</sequence>
<feature type="transmembrane region" description="Helical" evidence="1">
    <location>
        <begin position="6"/>
        <end position="27"/>
    </location>
</feature>
<comment type="caution">
    <text evidence="2">The sequence shown here is derived from an EMBL/GenBank/DDBJ whole genome shotgun (WGS) entry which is preliminary data.</text>
</comment>
<dbReference type="EMBL" id="MLAK01000582">
    <property type="protein sequence ID" value="OHT11658.1"/>
    <property type="molecule type" value="Genomic_DNA"/>
</dbReference>
<evidence type="ECO:0000313" key="3">
    <source>
        <dbReference type="Proteomes" id="UP000179807"/>
    </source>
</evidence>
<accession>A0A1J4KKJ4</accession>